<sequence length="447" mass="49720">LCSIRQSLEQDTLNILLLMTQAKLIVLHLPDKWQNMLKEVKWDYEANSSKPLDWVVAHIEDIYKVVLAEEDGAAKCDFPQTVLKAMMSKHCEMVGALQTEKYFVDLLGSVVMQQNSDNRAKHFGQFCSVIEPHLDQAALAFFLNMRSSLITSSVGASMPTDPQIGRIISLSRLQYVAGQSMEAVVGSELHLKFLREVEENCTAGKKNELGIPLQKLMAMVVQIYTECQERFKRHVKRLFEMMHPSKSNSNDDPKLIGLDVFKTAVNQIDSKVGDAVICRMFLSALGENKVIDASAFLQVIVDEGIRTIEASLNNSNASSTSSPGAPVRTRSQRNSVVSQSAPAFAEGVQNPFAHFKLDERLNAINTNLEKENKKVKDLKALFLMGCGNCGVSRDATHIVRDAVASLVDSLLVERNKVIVDLQKELLRVTNYSDEVNYLFEGGILIKG</sequence>
<organism evidence="2 3">
    <name type="scientific">Cymbomonas tetramitiformis</name>
    <dbReference type="NCBI Taxonomy" id="36881"/>
    <lineage>
        <taxon>Eukaryota</taxon>
        <taxon>Viridiplantae</taxon>
        <taxon>Chlorophyta</taxon>
        <taxon>Pyramimonadophyceae</taxon>
        <taxon>Pyramimonadales</taxon>
        <taxon>Pyramimonadaceae</taxon>
        <taxon>Cymbomonas</taxon>
    </lineage>
</organism>
<proteinExistence type="predicted"/>
<keyword evidence="3" id="KW-1185">Reference proteome</keyword>
<evidence type="ECO:0000313" key="3">
    <source>
        <dbReference type="Proteomes" id="UP001190700"/>
    </source>
</evidence>
<accession>A0AAE0G2R5</accession>
<dbReference type="Proteomes" id="UP001190700">
    <property type="component" value="Unassembled WGS sequence"/>
</dbReference>
<comment type="caution">
    <text evidence="2">The sequence shown here is derived from an EMBL/GenBank/DDBJ whole genome shotgun (WGS) entry which is preliminary data.</text>
</comment>
<feature type="non-terminal residue" evidence="2">
    <location>
        <position position="1"/>
    </location>
</feature>
<name>A0AAE0G2R5_9CHLO</name>
<evidence type="ECO:0000256" key="1">
    <source>
        <dbReference type="SAM" id="MobiDB-lite"/>
    </source>
</evidence>
<gene>
    <name evidence="2" type="ORF">CYMTET_21143</name>
</gene>
<protein>
    <submittedName>
        <fullName evidence="2">Uncharacterized protein</fullName>
    </submittedName>
</protein>
<dbReference type="AlphaFoldDB" id="A0AAE0G2R5"/>
<dbReference type="EMBL" id="LGRX02010380">
    <property type="protein sequence ID" value="KAK3270460.1"/>
    <property type="molecule type" value="Genomic_DNA"/>
</dbReference>
<feature type="region of interest" description="Disordered" evidence="1">
    <location>
        <begin position="314"/>
        <end position="333"/>
    </location>
</feature>
<evidence type="ECO:0000313" key="2">
    <source>
        <dbReference type="EMBL" id="KAK3270460.1"/>
    </source>
</evidence>
<reference evidence="2 3" key="1">
    <citation type="journal article" date="2015" name="Genome Biol. Evol.">
        <title>Comparative Genomics of a Bacterivorous Green Alga Reveals Evolutionary Causalities and Consequences of Phago-Mixotrophic Mode of Nutrition.</title>
        <authorList>
            <person name="Burns J.A."/>
            <person name="Paasch A."/>
            <person name="Narechania A."/>
            <person name="Kim E."/>
        </authorList>
    </citation>
    <scope>NUCLEOTIDE SEQUENCE [LARGE SCALE GENOMIC DNA]</scope>
    <source>
        <strain evidence="2 3">PLY_AMNH</strain>
    </source>
</reference>